<protein>
    <submittedName>
        <fullName evidence="2">Uncharacterized protein</fullName>
    </submittedName>
</protein>
<sequence>MKEIKKSSTYELKHLALCRQLPVILLRILVLSGTFWLRFFFMRFHNEVRQKAWHLVRPWQLCKSFQVVKVHYRLEETFRRTESSSSEETKNHFVEIFPLERFFVLLYQGLDFEIYADC</sequence>
<evidence type="ECO:0000313" key="3">
    <source>
        <dbReference type="Proteomes" id="UP001054945"/>
    </source>
</evidence>
<name>A0AAV4UN51_CAEEX</name>
<accession>A0AAV4UN51</accession>
<evidence type="ECO:0000256" key="1">
    <source>
        <dbReference type="SAM" id="Phobius"/>
    </source>
</evidence>
<keyword evidence="1" id="KW-1133">Transmembrane helix</keyword>
<dbReference type="AlphaFoldDB" id="A0AAV4UN51"/>
<proteinExistence type="predicted"/>
<keyword evidence="3" id="KW-1185">Reference proteome</keyword>
<keyword evidence="1" id="KW-0812">Transmembrane</keyword>
<dbReference type="EMBL" id="BPLR01013113">
    <property type="protein sequence ID" value="GIY58845.1"/>
    <property type="molecule type" value="Genomic_DNA"/>
</dbReference>
<reference evidence="2 3" key="1">
    <citation type="submission" date="2021-06" db="EMBL/GenBank/DDBJ databases">
        <title>Caerostris extrusa draft genome.</title>
        <authorList>
            <person name="Kono N."/>
            <person name="Arakawa K."/>
        </authorList>
    </citation>
    <scope>NUCLEOTIDE SEQUENCE [LARGE SCALE GENOMIC DNA]</scope>
</reference>
<feature type="transmembrane region" description="Helical" evidence="1">
    <location>
        <begin position="20"/>
        <end position="41"/>
    </location>
</feature>
<keyword evidence="1" id="KW-0472">Membrane</keyword>
<gene>
    <name evidence="2" type="ORF">CEXT_779871</name>
</gene>
<evidence type="ECO:0000313" key="2">
    <source>
        <dbReference type="EMBL" id="GIY58845.1"/>
    </source>
</evidence>
<organism evidence="2 3">
    <name type="scientific">Caerostris extrusa</name>
    <name type="common">Bark spider</name>
    <name type="synonym">Caerostris bankana</name>
    <dbReference type="NCBI Taxonomy" id="172846"/>
    <lineage>
        <taxon>Eukaryota</taxon>
        <taxon>Metazoa</taxon>
        <taxon>Ecdysozoa</taxon>
        <taxon>Arthropoda</taxon>
        <taxon>Chelicerata</taxon>
        <taxon>Arachnida</taxon>
        <taxon>Araneae</taxon>
        <taxon>Araneomorphae</taxon>
        <taxon>Entelegynae</taxon>
        <taxon>Araneoidea</taxon>
        <taxon>Araneidae</taxon>
        <taxon>Caerostris</taxon>
    </lineage>
</organism>
<comment type="caution">
    <text evidence="2">The sequence shown here is derived from an EMBL/GenBank/DDBJ whole genome shotgun (WGS) entry which is preliminary data.</text>
</comment>
<dbReference type="Proteomes" id="UP001054945">
    <property type="component" value="Unassembled WGS sequence"/>
</dbReference>